<protein>
    <recommendedName>
        <fullName evidence="3">Peptidase C51 domain-containing protein</fullName>
    </recommendedName>
</protein>
<dbReference type="Gene3D" id="3.90.1720.10">
    <property type="entry name" value="endopeptidase domain like (from Nostoc punctiforme)"/>
    <property type="match status" value="1"/>
</dbReference>
<feature type="compositionally biased region" description="Low complexity" evidence="1">
    <location>
        <begin position="40"/>
        <end position="56"/>
    </location>
</feature>
<evidence type="ECO:0000313" key="4">
    <source>
        <dbReference type="EMBL" id="MBB5078973.1"/>
    </source>
</evidence>
<evidence type="ECO:0000256" key="1">
    <source>
        <dbReference type="SAM" id="MobiDB-lite"/>
    </source>
</evidence>
<evidence type="ECO:0000256" key="2">
    <source>
        <dbReference type="SAM" id="SignalP"/>
    </source>
</evidence>
<gene>
    <name evidence="4" type="ORF">HNR40_004459</name>
</gene>
<proteinExistence type="predicted"/>
<feature type="compositionally biased region" description="Basic and acidic residues" evidence="1">
    <location>
        <begin position="58"/>
        <end position="68"/>
    </location>
</feature>
<feature type="region of interest" description="Disordered" evidence="1">
    <location>
        <begin position="40"/>
        <end position="71"/>
    </location>
</feature>
<dbReference type="InterPro" id="IPR007921">
    <property type="entry name" value="CHAP_dom"/>
</dbReference>
<dbReference type="InterPro" id="IPR038765">
    <property type="entry name" value="Papain-like_cys_pep_sf"/>
</dbReference>
<dbReference type="RefSeq" id="WP_184964130.1">
    <property type="nucleotide sequence ID" value="NZ_JACHIN010000005.1"/>
</dbReference>
<dbReference type="AlphaFoldDB" id="A0A7W8A3P7"/>
<comment type="caution">
    <text evidence="4">The sequence shown here is derived from an EMBL/GenBank/DDBJ whole genome shotgun (WGS) entry which is preliminary data.</text>
</comment>
<feature type="domain" description="Peptidase C51" evidence="3">
    <location>
        <begin position="100"/>
        <end position="228"/>
    </location>
</feature>
<organism evidence="4 5">
    <name type="scientific">Nonomuraea endophytica</name>
    <dbReference type="NCBI Taxonomy" id="714136"/>
    <lineage>
        <taxon>Bacteria</taxon>
        <taxon>Bacillati</taxon>
        <taxon>Actinomycetota</taxon>
        <taxon>Actinomycetes</taxon>
        <taxon>Streptosporangiales</taxon>
        <taxon>Streptosporangiaceae</taxon>
        <taxon>Nonomuraea</taxon>
    </lineage>
</organism>
<evidence type="ECO:0000259" key="3">
    <source>
        <dbReference type="PROSITE" id="PS50911"/>
    </source>
</evidence>
<dbReference type="Pfam" id="PF05257">
    <property type="entry name" value="CHAP"/>
    <property type="match status" value="1"/>
</dbReference>
<keyword evidence="5" id="KW-1185">Reference proteome</keyword>
<feature type="chain" id="PRO_5031016584" description="Peptidase C51 domain-containing protein" evidence="2">
    <location>
        <begin position="37"/>
        <end position="231"/>
    </location>
</feature>
<sequence length="231" mass="24445">MAKHRLTRAPKIDLTRAALGVTIAATAAFATHPAQAETHAASTAAAAGVPETAVQAEPGKKAGSDRPKPTAAQVLSLAKKQIGTREDASGGGTKFQKWYMSSPRAAETVKRDGGNRQAYLNAAWCAMFVSWVGEETGARTTVGWDAYTVTHAKWFKNNNRWGASAKPGAVVFFSWSGSKSLNSINHVGFVIKDNGNGTITTVEGNTGNGKVEERTRPTSQVVGYGYPDYSA</sequence>
<reference evidence="4 5" key="1">
    <citation type="submission" date="2020-08" db="EMBL/GenBank/DDBJ databases">
        <title>Genomic Encyclopedia of Type Strains, Phase IV (KMG-IV): sequencing the most valuable type-strain genomes for metagenomic binning, comparative biology and taxonomic classification.</title>
        <authorList>
            <person name="Goeker M."/>
        </authorList>
    </citation>
    <scope>NUCLEOTIDE SEQUENCE [LARGE SCALE GENOMIC DNA]</scope>
    <source>
        <strain evidence="4 5">DSM 45385</strain>
    </source>
</reference>
<dbReference type="PROSITE" id="PS50911">
    <property type="entry name" value="CHAP"/>
    <property type="match status" value="1"/>
</dbReference>
<dbReference type="EMBL" id="JACHIN010000005">
    <property type="protein sequence ID" value="MBB5078973.1"/>
    <property type="molecule type" value="Genomic_DNA"/>
</dbReference>
<evidence type="ECO:0000313" key="5">
    <source>
        <dbReference type="Proteomes" id="UP000568380"/>
    </source>
</evidence>
<dbReference type="SUPFAM" id="SSF54001">
    <property type="entry name" value="Cysteine proteinases"/>
    <property type="match status" value="1"/>
</dbReference>
<feature type="signal peptide" evidence="2">
    <location>
        <begin position="1"/>
        <end position="36"/>
    </location>
</feature>
<dbReference type="Proteomes" id="UP000568380">
    <property type="component" value="Unassembled WGS sequence"/>
</dbReference>
<name>A0A7W8A3P7_9ACTN</name>
<keyword evidence="2" id="KW-0732">Signal</keyword>
<accession>A0A7W8A3P7</accession>